<comment type="caution">
    <text evidence="8">The sequence shown here is derived from an EMBL/GenBank/DDBJ whole genome shotgun (WGS) entry which is preliminary data.</text>
</comment>
<sequence>MPGGNGCRRRAPRRREATRIRWTVSGSDLVATIEDVSELVTAANAGDRNAWNQLVERYLPLVYSVIRRFRLSDRDAEDVNQTVWLRLVEHLPDLREPRAVPGWIVTTTRNEALRVLRVHGRSTPVDLAAPDALPLRADLPDSDDALLADERQRALRDGLAELSPQHRELLLLLVADPPVPYEEISRRLGMPVGSIGPTRARCLKKLRETEAMRRYLA</sequence>
<dbReference type="NCBIfam" id="TIGR02937">
    <property type="entry name" value="sigma70-ECF"/>
    <property type="match status" value="1"/>
</dbReference>
<keyword evidence="5" id="KW-0804">Transcription</keyword>
<dbReference type="SUPFAM" id="SSF88946">
    <property type="entry name" value="Sigma2 domain of RNA polymerase sigma factors"/>
    <property type="match status" value="1"/>
</dbReference>
<dbReference type="Pfam" id="PF04542">
    <property type="entry name" value="Sigma70_r2"/>
    <property type="match status" value="1"/>
</dbReference>
<comment type="similarity">
    <text evidence="1">Belongs to the sigma-70 factor family. ECF subfamily.</text>
</comment>
<dbReference type="GO" id="GO:0016987">
    <property type="term" value="F:sigma factor activity"/>
    <property type="evidence" value="ECO:0007669"/>
    <property type="project" value="UniProtKB-KW"/>
</dbReference>
<dbReference type="InterPro" id="IPR007630">
    <property type="entry name" value="RNA_pol_sigma70_r4"/>
</dbReference>
<dbReference type="PANTHER" id="PTHR43133:SF8">
    <property type="entry name" value="RNA POLYMERASE SIGMA FACTOR HI_1459-RELATED"/>
    <property type="match status" value="1"/>
</dbReference>
<dbReference type="InterPro" id="IPR007627">
    <property type="entry name" value="RNA_pol_sigma70_r2"/>
</dbReference>
<dbReference type="InterPro" id="IPR036388">
    <property type="entry name" value="WH-like_DNA-bd_sf"/>
</dbReference>
<dbReference type="InterPro" id="IPR013325">
    <property type="entry name" value="RNA_pol_sigma_r2"/>
</dbReference>
<keyword evidence="3" id="KW-0731">Sigma factor</keyword>
<dbReference type="InterPro" id="IPR014284">
    <property type="entry name" value="RNA_pol_sigma-70_dom"/>
</dbReference>
<dbReference type="Proteomes" id="UP000663792">
    <property type="component" value="Unassembled WGS sequence"/>
</dbReference>
<accession>A0A938YEX3</accession>
<gene>
    <name evidence="8" type="ORF">JL106_07710</name>
</gene>
<dbReference type="GO" id="GO:0003677">
    <property type="term" value="F:DNA binding"/>
    <property type="evidence" value="ECO:0007669"/>
    <property type="project" value="UniProtKB-KW"/>
</dbReference>
<evidence type="ECO:0000256" key="3">
    <source>
        <dbReference type="ARBA" id="ARBA00023082"/>
    </source>
</evidence>
<keyword evidence="9" id="KW-1185">Reference proteome</keyword>
<keyword evidence="2" id="KW-0805">Transcription regulation</keyword>
<dbReference type="Pfam" id="PF04545">
    <property type="entry name" value="Sigma70_r4"/>
    <property type="match status" value="1"/>
</dbReference>
<dbReference type="AlphaFoldDB" id="A0A938YEX3"/>
<dbReference type="SUPFAM" id="SSF88659">
    <property type="entry name" value="Sigma3 and sigma4 domains of RNA polymerase sigma factors"/>
    <property type="match status" value="1"/>
</dbReference>
<evidence type="ECO:0000256" key="2">
    <source>
        <dbReference type="ARBA" id="ARBA00023015"/>
    </source>
</evidence>
<evidence type="ECO:0000256" key="4">
    <source>
        <dbReference type="ARBA" id="ARBA00023125"/>
    </source>
</evidence>
<feature type="domain" description="RNA polymerase sigma-70 region 4" evidence="7">
    <location>
        <begin position="159"/>
        <end position="208"/>
    </location>
</feature>
<evidence type="ECO:0000259" key="6">
    <source>
        <dbReference type="Pfam" id="PF04542"/>
    </source>
</evidence>
<name>A0A938YEX3_9ACTN</name>
<dbReference type="GO" id="GO:0006352">
    <property type="term" value="P:DNA-templated transcription initiation"/>
    <property type="evidence" value="ECO:0007669"/>
    <property type="project" value="InterPro"/>
</dbReference>
<evidence type="ECO:0000259" key="7">
    <source>
        <dbReference type="Pfam" id="PF04545"/>
    </source>
</evidence>
<dbReference type="InterPro" id="IPR013324">
    <property type="entry name" value="RNA_pol_sigma_r3/r4-like"/>
</dbReference>
<protein>
    <submittedName>
        <fullName evidence="8">Sigma-70 family RNA polymerase sigma factor</fullName>
    </submittedName>
</protein>
<keyword evidence="4" id="KW-0238">DNA-binding</keyword>
<dbReference type="Gene3D" id="1.10.10.10">
    <property type="entry name" value="Winged helix-like DNA-binding domain superfamily/Winged helix DNA-binding domain"/>
    <property type="match status" value="1"/>
</dbReference>
<dbReference type="EMBL" id="JAERWK010000010">
    <property type="protein sequence ID" value="MBM9467167.1"/>
    <property type="molecule type" value="Genomic_DNA"/>
</dbReference>
<evidence type="ECO:0000256" key="5">
    <source>
        <dbReference type="ARBA" id="ARBA00023163"/>
    </source>
</evidence>
<proteinExistence type="inferred from homology"/>
<evidence type="ECO:0000313" key="8">
    <source>
        <dbReference type="EMBL" id="MBM9467167.1"/>
    </source>
</evidence>
<feature type="domain" description="RNA polymerase sigma-70 region 2" evidence="6">
    <location>
        <begin position="54"/>
        <end position="121"/>
    </location>
</feature>
<dbReference type="PANTHER" id="PTHR43133">
    <property type="entry name" value="RNA POLYMERASE ECF-TYPE SIGMA FACTO"/>
    <property type="match status" value="1"/>
</dbReference>
<evidence type="ECO:0000256" key="1">
    <source>
        <dbReference type="ARBA" id="ARBA00010641"/>
    </source>
</evidence>
<dbReference type="Gene3D" id="1.10.1740.10">
    <property type="match status" value="1"/>
</dbReference>
<reference evidence="8" key="1">
    <citation type="submission" date="2021-01" db="EMBL/GenBank/DDBJ databases">
        <title>YIM 132084 draft genome.</title>
        <authorList>
            <person name="An D."/>
        </authorList>
    </citation>
    <scope>NUCLEOTIDE SEQUENCE</scope>
    <source>
        <strain evidence="8">YIM 132084</strain>
    </source>
</reference>
<organism evidence="8 9">
    <name type="scientific">Nakamurella leprariae</name>
    <dbReference type="NCBI Taxonomy" id="2803911"/>
    <lineage>
        <taxon>Bacteria</taxon>
        <taxon>Bacillati</taxon>
        <taxon>Actinomycetota</taxon>
        <taxon>Actinomycetes</taxon>
        <taxon>Nakamurellales</taxon>
        <taxon>Nakamurellaceae</taxon>
        <taxon>Nakamurella</taxon>
    </lineage>
</organism>
<evidence type="ECO:0000313" key="9">
    <source>
        <dbReference type="Proteomes" id="UP000663792"/>
    </source>
</evidence>
<dbReference type="InterPro" id="IPR039425">
    <property type="entry name" value="RNA_pol_sigma-70-like"/>
</dbReference>